<dbReference type="PANTHER" id="PTHR35562:SF2">
    <property type="entry name" value="DNA ENDONUCLEASE SMRA-RELATED"/>
    <property type="match status" value="1"/>
</dbReference>
<dbReference type="Pfam" id="PF01713">
    <property type="entry name" value="Smr"/>
    <property type="match status" value="1"/>
</dbReference>
<feature type="domain" description="Smr" evidence="2">
    <location>
        <begin position="109"/>
        <end position="194"/>
    </location>
</feature>
<organism evidence="3 4">
    <name type="scientific">Bradyrhizobium lablabi</name>
    <dbReference type="NCBI Taxonomy" id="722472"/>
    <lineage>
        <taxon>Bacteria</taxon>
        <taxon>Pseudomonadati</taxon>
        <taxon>Pseudomonadota</taxon>
        <taxon>Alphaproteobacteria</taxon>
        <taxon>Hyphomicrobiales</taxon>
        <taxon>Nitrobacteraceae</taxon>
        <taxon>Bradyrhizobium</taxon>
    </lineage>
</organism>
<dbReference type="EMBL" id="LLYB01000123">
    <property type="protein sequence ID" value="KRR17256.1"/>
    <property type="molecule type" value="Genomic_DNA"/>
</dbReference>
<dbReference type="InterPro" id="IPR002625">
    <property type="entry name" value="Smr_dom"/>
</dbReference>
<protein>
    <submittedName>
        <fullName evidence="3">DNA mismatch repair protein MutS</fullName>
    </submittedName>
</protein>
<evidence type="ECO:0000313" key="3">
    <source>
        <dbReference type="EMBL" id="KRR17256.1"/>
    </source>
</evidence>
<dbReference type="STRING" id="722472.SAMN05444321_2350"/>
<dbReference type="SUPFAM" id="SSF160443">
    <property type="entry name" value="SMR domain-like"/>
    <property type="match status" value="1"/>
</dbReference>
<dbReference type="PROSITE" id="PS50828">
    <property type="entry name" value="SMR"/>
    <property type="match status" value="1"/>
</dbReference>
<dbReference type="RefSeq" id="WP_057862243.1">
    <property type="nucleotide sequence ID" value="NZ_LLYB01000123.1"/>
</dbReference>
<dbReference type="AlphaFoldDB" id="A0A0R3MAT8"/>
<gene>
    <name evidence="3" type="ORF">CQ14_12790</name>
</gene>
<feature type="region of interest" description="Disordered" evidence="1">
    <location>
        <begin position="1"/>
        <end position="26"/>
    </location>
</feature>
<name>A0A0R3MAT8_9BRAD</name>
<feature type="compositionally biased region" description="Low complexity" evidence="1">
    <location>
        <begin position="56"/>
        <end position="69"/>
    </location>
</feature>
<dbReference type="OrthoDB" id="7165597at2"/>
<evidence type="ECO:0000313" key="4">
    <source>
        <dbReference type="Proteomes" id="UP000051660"/>
    </source>
</evidence>
<accession>A0A0R3MAT8</accession>
<dbReference type="InterPro" id="IPR036063">
    <property type="entry name" value="Smr_dom_sf"/>
</dbReference>
<dbReference type="Proteomes" id="UP000051660">
    <property type="component" value="Unassembled WGS sequence"/>
</dbReference>
<evidence type="ECO:0000259" key="2">
    <source>
        <dbReference type="PROSITE" id="PS50828"/>
    </source>
</evidence>
<proteinExistence type="predicted"/>
<reference evidence="3 4" key="1">
    <citation type="submission" date="2014-03" db="EMBL/GenBank/DDBJ databases">
        <title>Bradyrhizobium valentinum sp. nov., isolated from effective nodules of Lupinus mariae-josephae, a lupine endemic of basic-lime soils in Eastern Spain.</title>
        <authorList>
            <person name="Duran D."/>
            <person name="Rey L."/>
            <person name="Navarro A."/>
            <person name="Busquets A."/>
            <person name="Imperial J."/>
            <person name="Ruiz-Argueso T."/>
        </authorList>
    </citation>
    <scope>NUCLEOTIDE SEQUENCE [LARGE SCALE GENOMIC DNA]</scope>
    <source>
        <strain evidence="3 4">CCBAU 23086</strain>
    </source>
</reference>
<dbReference type="SMART" id="SM00463">
    <property type="entry name" value="SMR"/>
    <property type="match status" value="1"/>
</dbReference>
<feature type="region of interest" description="Disordered" evidence="1">
    <location>
        <begin position="40"/>
        <end position="102"/>
    </location>
</feature>
<feature type="compositionally biased region" description="Low complexity" evidence="1">
    <location>
        <begin position="1"/>
        <end position="11"/>
    </location>
</feature>
<comment type="caution">
    <text evidence="3">The sequence shown here is derived from an EMBL/GenBank/DDBJ whole genome shotgun (WGS) entry which is preliminary data.</text>
</comment>
<sequence>MKRRSSSLIPELPEPPRRKRSLSEEERVLWESVAKQVKPLRKRHRVAKPSVASTEANAKIAPKPAATPKHVAPARIVLPAKPEPPPLAPIGRRERSHLSRGRKEIDARLDLHGMTQTRAHRALLGFLQRAHHDGLTFVLIITGKGKMGAESERGVLRRQVPQWLGLPEFRSLVVGFEEAHIGHGGEGALYVRVRRARF</sequence>
<evidence type="ECO:0000256" key="1">
    <source>
        <dbReference type="SAM" id="MobiDB-lite"/>
    </source>
</evidence>
<dbReference type="PANTHER" id="PTHR35562">
    <property type="entry name" value="DNA ENDONUCLEASE SMRA-RELATED"/>
    <property type="match status" value="1"/>
</dbReference>
<feature type="compositionally biased region" description="Basic and acidic residues" evidence="1">
    <location>
        <begin position="91"/>
        <end position="102"/>
    </location>
</feature>
<dbReference type="Gene3D" id="3.30.1370.110">
    <property type="match status" value="1"/>
</dbReference>